<dbReference type="GO" id="GO:0005385">
    <property type="term" value="F:zinc ion transmembrane transporter activity"/>
    <property type="evidence" value="ECO:0007669"/>
    <property type="project" value="TreeGrafter"/>
</dbReference>
<dbReference type="InterPro" id="IPR004853">
    <property type="entry name" value="Sugar_P_trans_dom"/>
</dbReference>
<evidence type="ECO:0000256" key="1">
    <source>
        <dbReference type="ARBA" id="ARBA00004141"/>
    </source>
</evidence>
<feature type="domain" description="Sugar phosphate transporter" evidence="8">
    <location>
        <begin position="33"/>
        <end position="261"/>
    </location>
</feature>
<comment type="subcellular location">
    <subcellularLocation>
        <location evidence="1">Membrane</location>
        <topology evidence="1">Multi-pass membrane protein</topology>
    </subcellularLocation>
</comment>
<feature type="region of interest" description="Disordered" evidence="6">
    <location>
        <begin position="272"/>
        <end position="298"/>
    </location>
</feature>
<gene>
    <name evidence="9" type="ORF">Cfor_05180</name>
</gene>
<feature type="transmembrane region" description="Helical" evidence="7">
    <location>
        <begin position="152"/>
        <end position="171"/>
    </location>
</feature>
<dbReference type="PANTHER" id="PTHR12191">
    <property type="entry name" value="SOLUTE CARRIER FAMILY 39"/>
    <property type="match status" value="1"/>
</dbReference>
<feature type="transmembrane region" description="Helical" evidence="7">
    <location>
        <begin position="366"/>
        <end position="386"/>
    </location>
</feature>
<dbReference type="AlphaFoldDB" id="A0A6L2PGN9"/>
<feature type="region of interest" description="Disordered" evidence="6">
    <location>
        <begin position="434"/>
        <end position="454"/>
    </location>
</feature>
<dbReference type="GO" id="GO:0030003">
    <property type="term" value="P:intracellular monoatomic cation homeostasis"/>
    <property type="evidence" value="ECO:0007669"/>
    <property type="project" value="TreeGrafter"/>
</dbReference>
<feature type="compositionally biased region" description="Basic and acidic residues" evidence="6">
    <location>
        <begin position="272"/>
        <end position="285"/>
    </location>
</feature>
<dbReference type="InParanoid" id="A0A6L2PGN9"/>
<evidence type="ECO:0000256" key="5">
    <source>
        <dbReference type="ARBA" id="ARBA00023136"/>
    </source>
</evidence>
<accession>A0A6L2PGN9</accession>
<evidence type="ECO:0000256" key="2">
    <source>
        <dbReference type="ARBA" id="ARBA00006939"/>
    </source>
</evidence>
<dbReference type="OrthoDB" id="200954at2759"/>
<sequence length="637" mass="70306">MLTKLFPHIFTFPEGSPFNYEVAAKVCSHLCCISLSTLHTTVLPLSVLFTGTIAFNNLSLKYVDVAFYYIGRSLTTVFNVILTYLILGECTSFQTITCCAVIVGGFWLGVDQESVAGSLSIIGTIFGVLGSLALSMYSIYTKQVLPYVNQHVLLLSYYNNVYSCLLFVPLIVINKEVPVILNYEKLVDFKFWLLMTGGGLCGFAIGFVTALQIQVTSPLTHNISGTAKACVQTVLATYWFNETKSLLWWFSNWVVLGGSAAYARVRQKEMEHQQKSDKSQRDQCSKIEALPPGTSQNETEYNATCSWLRYDEGIHHDTSLHSVMTKPSSLKVWGLGLCSVAVISLSGLFGGLFWPLINSNFYNQMMRILIGLAVGSLSATSTFQLIPEGFQIKDDGRYLNTAVFMWGSLWVFYIFEVLSKILLHKRHNDQPEQLPIHRLPKSEERQSEEGLLSSYTTDRTSVTKPAIDTNNREHPTSKTTVAYMIIFGDALHNFIDGMSIGAGYSKDLSAGLGISIAVACEEFPHELGDFAILINSGMPVKKALMYNFLSACTAFGGLTLGIIMGDLETSAYVFAFAGGLFLYVSLADLMPELNRMVEEELVNSKISALVVLLLQNGGIFIGVSTLFLVTKYPVAIS</sequence>
<evidence type="ECO:0000256" key="7">
    <source>
        <dbReference type="SAM" id="Phobius"/>
    </source>
</evidence>
<dbReference type="Pfam" id="PF03151">
    <property type="entry name" value="TPT"/>
    <property type="match status" value="1"/>
</dbReference>
<keyword evidence="10" id="KW-1185">Reference proteome</keyword>
<evidence type="ECO:0000256" key="3">
    <source>
        <dbReference type="ARBA" id="ARBA00022692"/>
    </source>
</evidence>
<feature type="transmembrane region" description="Helical" evidence="7">
    <location>
        <begin position="191"/>
        <end position="211"/>
    </location>
</feature>
<dbReference type="InterPro" id="IPR050799">
    <property type="entry name" value="ZIP_Transporter"/>
</dbReference>
<dbReference type="Pfam" id="PF02535">
    <property type="entry name" value="Zip"/>
    <property type="match status" value="1"/>
</dbReference>
<comment type="caution">
    <text evidence="9">The sequence shown here is derived from an EMBL/GenBank/DDBJ whole genome shotgun (WGS) entry which is preliminary data.</text>
</comment>
<protein>
    <recommendedName>
        <fullName evidence="8">Sugar phosphate transporter domain-containing protein</fullName>
    </recommendedName>
</protein>
<feature type="transmembrane region" description="Helical" evidence="7">
    <location>
        <begin position="543"/>
        <end position="563"/>
    </location>
</feature>
<evidence type="ECO:0000256" key="4">
    <source>
        <dbReference type="ARBA" id="ARBA00022989"/>
    </source>
</evidence>
<evidence type="ECO:0000313" key="10">
    <source>
        <dbReference type="Proteomes" id="UP000502823"/>
    </source>
</evidence>
<dbReference type="GO" id="GO:0005886">
    <property type="term" value="C:plasma membrane"/>
    <property type="evidence" value="ECO:0007669"/>
    <property type="project" value="TreeGrafter"/>
</dbReference>
<dbReference type="EMBL" id="BLKM01000236">
    <property type="protein sequence ID" value="GFG30620.1"/>
    <property type="molecule type" value="Genomic_DNA"/>
</dbReference>
<name>A0A6L2PGN9_COPFO</name>
<keyword evidence="4 7" id="KW-1133">Transmembrane helix</keyword>
<evidence type="ECO:0000259" key="8">
    <source>
        <dbReference type="Pfam" id="PF03151"/>
    </source>
</evidence>
<feature type="transmembrane region" description="Helical" evidence="7">
    <location>
        <begin position="570"/>
        <end position="586"/>
    </location>
</feature>
<feature type="transmembrane region" description="Helical" evidence="7">
    <location>
        <begin position="332"/>
        <end position="354"/>
    </location>
</feature>
<evidence type="ECO:0000313" key="9">
    <source>
        <dbReference type="EMBL" id="GFG30620.1"/>
    </source>
</evidence>
<feature type="transmembrane region" description="Helical" evidence="7">
    <location>
        <begin position="606"/>
        <end position="629"/>
    </location>
</feature>
<dbReference type="InterPro" id="IPR003689">
    <property type="entry name" value="ZIP"/>
</dbReference>
<comment type="similarity">
    <text evidence="2">Belongs to the ZIP transporter (TC 2.A.5) family.</text>
</comment>
<feature type="transmembrane region" description="Helical" evidence="7">
    <location>
        <begin position="116"/>
        <end position="140"/>
    </location>
</feature>
<reference evidence="10" key="1">
    <citation type="submission" date="2020-01" db="EMBL/GenBank/DDBJ databases">
        <title>Draft genome sequence of the Termite Coptotermes fromosanus.</title>
        <authorList>
            <person name="Itakura S."/>
            <person name="Yosikawa Y."/>
            <person name="Umezawa K."/>
        </authorList>
    </citation>
    <scope>NUCLEOTIDE SEQUENCE [LARGE SCALE GENOMIC DNA]</scope>
</reference>
<feature type="transmembrane region" description="Helical" evidence="7">
    <location>
        <begin position="398"/>
        <end position="415"/>
    </location>
</feature>
<evidence type="ECO:0000256" key="6">
    <source>
        <dbReference type="SAM" id="MobiDB-lite"/>
    </source>
</evidence>
<keyword evidence="3 7" id="KW-0812">Transmembrane</keyword>
<dbReference type="Proteomes" id="UP000502823">
    <property type="component" value="Unassembled WGS sequence"/>
</dbReference>
<dbReference type="SUPFAM" id="SSF103481">
    <property type="entry name" value="Multidrug resistance efflux transporter EmrE"/>
    <property type="match status" value="1"/>
</dbReference>
<dbReference type="GO" id="GO:0140410">
    <property type="term" value="F:monoatomic cation:bicarbonate symporter activity"/>
    <property type="evidence" value="ECO:0007669"/>
    <property type="project" value="TreeGrafter"/>
</dbReference>
<organism evidence="9 10">
    <name type="scientific">Coptotermes formosanus</name>
    <name type="common">Formosan subterranean termite</name>
    <dbReference type="NCBI Taxonomy" id="36987"/>
    <lineage>
        <taxon>Eukaryota</taxon>
        <taxon>Metazoa</taxon>
        <taxon>Ecdysozoa</taxon>
        <taxon>Arthropoda</taxon>
        <taxon>Hexapoda</taxon>
        <taxon>Insecta</taxon>
        <taxon>Pterygota</taxon>
        <taxon>Neoptera</taxon>
        <taxon>Polyneoptera</taxon>
        <taxon>Dictyoptera</taxon>
        <taxon>Blattodea</taxon>
        <taxon>Blattoidea</taxon>
        <taxon>Termitoidae</taxon>
        <taxon>Rhinotermitidae</taxon>
        <taxon>Coptotermes</taxon>
    </lineage>
</organism>
<dbReference type="GO" id="GO:0071578">
    <property type="term" value="P:zinc ion import across plasma membrane"/>
    <property type="evidence" value="ECO:0007669"/>
    <property type="project" value="TreeGrafter"/>
</dbReference>
<dbReference type="PANTHER" id="PTHR12191:SF37">
    <property type="entry name" value="ZINC TRANSPORTER FOI"/>
    <property type="match status" value="1"/>
</dbReference>
<proteinExistence type="inferred from homology"/>
<feature type="transmembrane region" description="Helical" evidence="7">
    <location>
        <begin position="93"/>
        <end position="110"/>
    </location>
</feature>
<keyword evidence="5 7" id="KW-0472">Membrane</keyword>
<feature type="transmembrane region" description="Helical" evidence="7">
    <location>
        <begin position="66"/>
        <end position="86"/>
    </location>
</feature>
<dbReference type="InterPro" id="IPR037185">
    <property type="entry name" value="EmrE-like"/>
</dbReference>